<keyword evidence="2" id="KW-1185">Reference proteome</keyword>
<dbReference type="Proteomes" id="UP000324091">
    <property type="component" value="Chromosome 4"/>
</dbReference>
<reference evidence="1 2" key="1">
    <citation type="submission" date="2019-04" db="EMBL/GenBank/DDBJ databases">
        <title>Chromosome genome assembly for Takifugu flavidus.</title>
        <authorList>
            <person name="Xiao S."/>
        </authorList>
    </citation>
    <scope>NUCLEOTIDE SEQUENCE [LARGE SCALE GENOMIC DNA]</scope>
    <source>
        <strain evidence="1">HTHZ2018</strain>
        <tissue evidence="1">Muscle</tissue>
    </source>
</reference>
<name>A0A5C6N538_9TELE</name>
<gene>
    <name evidence="1" type="ORF">D4764_04G0010630</name>
</gene>
<comment type="caution">
    <text evidence="1">The sequence shown here is derived from an EMBL/GenBank/DDBJ whole genome shotgun (WGS) entry which is preliminary data.</text>
</comment>
<organism evidence="1 2">
    <name type="scientific">Takifugu flavidus</name>
    <name type="common">sansaifugu</name>
    <dbReference type="NCBI Taxonomy" id="433684"/>
    <lineage>
        <taxon>Eukaryota</taxon>
        <taxon>Metazoa</taxon>
        <taxon>Chordata</taxon>
        <taxon>Craniata</taxon>
        <taxon>Vertebrata</taxon>
        <taxon>Euteleostomi</taxon>
        <taxon>Actinopterygii</taxon>
        <taxon>Neopterygii</taxon>
        <taxon>Teleostei</taxon>
        <taxon>Neoteleostei</taxon>
        <taxon>Acanthomorphata</taxon>
        <taxon>Eupercaria</taxon>
        <taxon>Tetraodontiformes</taxon>
        <taxon>Tetradontoidea</taxon>
        <taxon>Tetraodontidae</taxon>
        <taxon>Takifugu</taxon>
    </lineage>
</organism>
<proteinExistence type="predicted"/>
<evidence type="ECO:0000313" key="2">
    <source>
        <dbReference type="Proteomes" id="UP000324091"/>
    </source>
</evidence>
<evidence type="ECO:0000313" key="1">
    <source>
        <dbReference type="EMBL" id="TWW62416.1"/>
    </source>
</evidence>
<dbReference type="AlphaFoldDB" id="A0A5C6N538"/>
<dbReference type="EMBL" id="RHFK02000017">
    <property type="protein sequence ID" value="TWW62416.1"/>
    <property type="molecule type" value="Genomic_DNA"/>
</dbReference>
<protein>
    <submittedName>
        <fullName evidence="1">Uncharacterized protein</fullName>
    </submittedName>
</protein>
<sequence length="125" mass="14786">MTVRLSTRITADAAPIHLSIFRSILLSLMNKILRYLNSSTRGRTSSRTRRRHSTFFRVRTMDSDFEVLIHCEPPQHVLEILARWCQKNYIIRKKQRRDILPTELKTLHFPGTPRNSVHKSYGQNR</sequence>
<accession>A0A5C6N538</accession>